<keyword evidence="1" id="KW-0732">Signal</keyword>
<comment type="caution">
    <text evidence="2">The sequence shown here is derived from an EMBL/GenBank/DDBJ whole genome shotgun (WGS) entry which is preliminary data.</text>
</comment>
<dbReference type="AlphaFoldDB" id="A0AAE3B5S9"/>
<keyword evidence="3" id="KW-1185">Reference proteome</keyword>
<evidence type="ECO:0000313" key="2">
    <source>
        <dbReference type="EMBL" id="MBM1713473.1"/>
    </source>
</evidence>
<dbReference type="RefSeq" id="WP_203241790.1">
    <property type="nucleotide sequence ID" value="NZ_JAFBRH010000001.1"/>
</dbReference>
<dbReference type="EMBL" id="JAFBRM010000001">
    <property type="protein sequence ID" value="MBM1713473.1"/>
    <property type="molecule type" value="Genomic_DNA"/>
</dbReference>
<proteinExistence type="predicted"/>
<protein>
    <recommendedName>
        <fullName evidence="4">PepSY domain-containing protein</fullName>
    </recommendedName>
</protein>
<evidence type="ECO:0008006" key="4">
    <source>
        <dbReference type="Google" id="ProtNLM"/>
    </source>
</evidence>
<evidence type="ECO:0000313" key="3">
    <source>
        <dbReference type="Proteomes" id="UP000732193"/>
    </source>
</evidence>
<organism evidence="2 3">
    <name type="scientific">Sulfitobacter geojensis</name>
    <dbReference type="NCBI Taxonomy" id="1342299"/>
    <lineage>
        <taxon>Bacteria</taxon>
        <taxon>Pseudomonadati</taxon>
        <taxon>Pseudomonadota</taxon>
        <taxon>Alphaproteobacteria</taxon>
        <taxon>Rhodobacterales</taxon>
        <taxon>Roseobacteraceae</taxon>
        <taxon>Sulfitobacter</taxon>
    </lineage>
</organism>
<name>A0AAE3B5S9_9RHOB</name>
<sequence>MNKIGKVLKLGGLTAAAALYLATTTEVAAQNGRNCAPREAVMDRLAENYGETRQSIGLGSNNAMVEVYASLETGSWTITVTSPGGLTCLVASGQSFETVADVLPAKGNDA</sequence>
<accession>A0AAE3B5S9</accession>
<feature type="signal peptide" evidence="1">
    <location>
        <begin position="1"/>
        <end position="28"/>
    </location>
</feature>
<gene>
    <name evidence="2" type="ORF">JQV55_07870</name>
</gene>
<dbReference type="Proteomes" id="UP000732193">
    <property type="component" value="Unassembled WGS sequence"/>
</dbReference>
<feature type="chain" id="PRO_5042287081" description="PepSY domain-containing protein" evidence="1">
    <location>
        <begin position="29"/>
        <end position="110"/>
    </location>
</feature>
<reference evidence="2 3" key="1">
    <citation type="submission" date="2021-01" db="EMBL/GenBank/DDBJ databases">
        <title>Diatom-associated Roseobacters Show Island Model of Population Structure.</title>
        <authorList>
            <person name="Qu L."/>
            <person name="Feng X."/>
            <person name="Chen Y."/>
            <person name="Li L."/>
            <person name="Wang X."/>
            <person name="Hu Z."/>
            <person name="Wang H."/>
            <person name="Luo H."/>
        </authorList>
    </citation>
    <scope>NUCLEOTIDE SEQUENCE [LARGE SCALE GENOMIC DNA]</scope>
    <source>
        <strain evidence="2 3">TR60-84</strain>
    </source>
</reference>
<evidence type="ECO:0000256" key="1">
    <source>
        <dbReference type="SAM" id="SignalP"/>
    </source>
</evidence>